<evidence type="ECO:0000256" key="7">
    <source>
        <dbReference type="ARBA" id="ARBA00023136"/>
    </source>
</evidence>
<sequence>MLNRSRLRNALYLLPAMLVYSIFLLFPLMASLGIAFTEWDGSTRPLFIGLGNFVQIFRDHEFWTAVGNNVVLMLFYTLLPVSLGLALCSFLSELRRPRELTVLRCLFFLPYIMPMAVLGVVWRWLYNPAFGPINQFLRAIGLPDLALAWLGDFTWALPATGMVAVWYFFGFCLILFMSGIQRMDPSINEAAALDGSSRWQKFRRITLPGLRPEIKIALILTVIASLKAFDLVYVMTQGGPGTSTLVTNMYMYQQGFDLRHFGYASAVAIVSLFIVFAINGALHFAIREPKS</sequence>
<feature type="transmembrane region" description="Helical" evidence="8">
    <location>
        <begin position="155"/>
        <end position="176"/>
    </location>
</feature>
<feature type="transmembrane region" description="Helical" evidence="8">
    <location>
        <begin position="216"/>
        <end position="235"/>
    </location>
</feature>
<dbReference type="InterPro" id="IPR000515">
    <property type="entry name" value="MetI-like"/>
</dbReference>
<evidence type="ECO:0000259" key="9">
    <source>
        <dbReference type="PROSITE" id="PS50928"/>
    </source>
</evidence>
<dbReference type="SUPFAM" id="SSF160964">
    <property type="entry name" value="MalF N-terminal region-like"/>
    <property type="match status" value="1"/>
</dbReference>
<keyword evidence="6 8" id="KW-1133">Transmembrane helix</keyword>
<comment type="subcellular location">
    <subcellularLocation>
        <location evidence="1">Cell inner membrane</location>
        <topology evidence="1">Multi-pass membrane protein</topology>
    </subcellularLocation>
    <subcellularLocation>
        <location evidence="8">Cell membrane</location>
        <topology evidence="8">Multi-pass membrane protein</topology>
    </subcellularLocation>
</comment>
<comment type="similarity">
    <text evidence="8">Belongs to the binding-protein-dependent transport system permease family.</text>
</comment>
<dbReference type="EMBL" id="LYRP01000001">
    <property type="protein sequence ID" value="OAT78715.1"/>
    <property type="molecule type" value="Genomic_DNA"/>
</dbReference>
<dbReference type="Proteomes" id="UP000078225">
    <property type="component" value="Unassembled WGS sequence"/>
</dbReference>
<feature type="domain" description="ABC transmembrane type-1" evidence="9">
    <location>
        <begin position="66"/>
        <end position="282"/>
    </location>
</feature>
<evidence type="ECO:0000256" key="5">
    <source>
        <dbReference type="ARBA" id="ARBA00022692"/>
    </source>
</evidence>
<dbReference type="Pfam" id="PF00528">
    <property type="entry name" value="BPD_transp_1"/>
    <property type="match status" value="1"/>
</dbReference>
<evidence type="ECO:0000313" key="10">
    <source>
        <dbReference type="EMBL" id="OAT78715.1"/>
    </source>
</evidence>
<feature type="transmembrane region" description="Helical" evidence="8">
    <location>
        <begin position="261"/>
        <end position="286"/>
    </location>
</feature>
<accession>A0A1B7L8T6</accession>
<dbReference type="Gene3D" id="1.10.3720.10">
    <property type="entry name" value="MetI-like"/>
    <property type="match status" value="1"/>
</dbReference>
<evidence type="ECO:0000256" key="6">
    <source>
        <dbReference type="ARBA" id="ARBA00022989"/>
    </source>
</evidence>
<keyword evidence="7 8" id="KW-0472">Membrane</keyword>
<reference evidence="11" key="1">
    <citation type="submission" date="2016-05" db="EMBL/GenBank/DDBJ databases">
        <authorList>
            <person name="Behera P."/>
            <person name="Vaishampayan P."/>
            <person name="Singh N."/>
            <person name="Raina V."/>
            <person name="Suar M."/>
            <person name="Pattnaik A."/>
            <person name="Rastogi G."/>
        </authorList>
    </citation>
    <scope>NUCLEOTIDE SEQUENCE [LARGE SCALE GENOMIC DNA]</scope>
    <source>
        <strain evidence="11">MP23</strain>
    </source>
</reference>
<dbReference type="InterPro" id="IPR035906">
    <property type="entry name" value="MetI-like_sf"/>
</dbReference>
<evidence type="ECO:0000256" key="4">
    <source>
        <dbReference type="ARBA" id="ARBA00022519"/>
    </source>
</evidence>
<dbReference type="PANTHER" id="PTHR43227">
    <property type="entry name" value="BLL4140 PROTEIN"/>
    <property type="match status" value="1"/>
</dbReference>
<dbReference type="GO" id="GO:0005886">
    <property type="term" value="C:plasma membrane"/>
    <property type="evidence" value="ECO:0007669"/>
    <property type="project" value="UniProtKB-SubCell"/>
</dbReference>
<evidence type="ECO:0000256" key="3">
    <source>
        <dbReference type="ARBA" id="ARBA00022475"/>
    </source>
</evidence>
<feature type="transmembrane region" description="Helical" evidence="8">
    <location>
        <begin position="70"/>
        <end position="91"/>
    </location>
</feature>
<dbReference type="AlphaFoldDB" id="A0A1B7L8T6"/>
<name>A0A1B7L8T6_9ENTR</name>
<dbReference type="OrthoDB" id="8417460at2"/>
<evidence type="ECO:0000313" key="11">
    <source>
        <dbReference type="Proteomes" id="UP000078225"/>
    </source>
</evidence>
<evidence type="ECO:0000256" key="2">
    <source>
        <dbReference type="ARBA" id="ARBA00022448"/>
    </source>
</evidence>
<organism evidence="10 11">
    <name type="scientific">Mangrovibacter phragmitis</name>
    <dbReference type="NCBI Taxonomy" id="1691903"/>
    <lineage>
        <taxon>Bacteria</taxon>
        <taxon>Pseudomonadati</taxon>
        <taxon>Pseudomonadota</taxon>
        <taxon>Gammaproteobacteria</taxon>
        <taxon>Enterobacterales</taxon>
        <taxon>Enterobacteriaceae</taxon>
        <taxon>Mangrovibacter</taxon>
    </lineage>
</organism>
<feature type="transmembrane region" description="Helical" evidence="8">
    <location>
        <begin position="12"/>
        <end position="36"/>
    </location>
</feature>
<comment type="caution">
    <text evidence="10">The sequence shown here is derived from an EMBL/GenBank/DDBJ whole genome shotgun (WGS) entry which is preliminary data.</text>
</comment>
<keyword evidence="2 8" id="KW-0813">Transport</keyword>
<keyword evidence="5 8" id="KW-0812">Transmembrane</keyword>
<dbReference type="CDD" id="cd06261">
    <property type="entry name" value="TM_PBP2"/>
    <property type="match status" value="1"/>
</dbReference>
<gene>
    <name evidence="10" type="ORF">A9B99_03110</name>
</gene>
<dbReference type="PANTHER" id="PTHR43227:SF11">
    <property type="entry name" value="BLL4140 PROTEIN"/>
    <property type="match status" value="1"/>
</dbReference>
<feature type="transmembrane region" description="Helical" evidence="8">
    <location>
        <begin position="103"/>
        <end position="125"/>
    </location>
</feature>
<evidence type="ECO:0000256" key="8">
    <source>
        <dbReference type="RuleBase" id="RU363032"/>
    </source>
</evidence>
<proteinExistence type="inferred from homology"/>
<keyword evidence="3" id="KW-1003">Cell membrane</keyword>
<keyword evidence="11" id="KW-1185">Reference proteome</keyword>
<dbReference type="PROSITE" id="PS50928">
    <property type="entry name" value="ABC_TM1"/>
    <property type="match status" value="1"/>
</dbReference>
<keyword evidence="4" id="KW-0997">Cell inner membrane</keyword>
<dbReference type="InterPro" id="IPR050809">
    <property type="entry name" value="UgpAE/MalFG_permease"/>
</dbReference>
<protein>
    <recommendedName>
        <fullName evidence="9">ABC transmembrane type-1 domain-containing protein</fullName>
    </recommendedName>
</protein>
<evidence type="ECO:0000256" key="1">
    <source>
        <dbReference type="ARBA" id="ARBA00004429"/>
    </source>
</evidence>
<dbReference type="SUPFAM" id="SSF161098">
    <property type="entry name" value="MetI-like"/>
    <property type="match status" value="1"/>
</dbReference>
<dbReference type="STRING" id="1691903.A9B99_03110"/>
<dbReference type="RefSeq" id="WP_064594533.1">
    <property type="nucleotide sequence ID" value="NZ_CP134782.1"/>
</dbReference>
<dbReference type="GO" id="GO:0055085">
    <property type="term" value="P:transmembrane transport"/>
    <property type="evidence" value="ECO:0007669"/>
    <property type="project" value="InterPro"/>
</dbReference>